<dbReference type="Gene3D" id="1.10.10.1150">
    <property type="entry name" value="Coenzyme PQQ synthesis protein D (PqqD)"/>
    <property type="match status" value="1"/>
</dbReference>
<protein>
    <submittedName>
        <fullName evidence="1">GeoRSP system PqqD family peptide chaperone</fullName>
    </submittedName>
</protein>
<evidence type="ECO:0000313" key="2">
    <source>
        <dbReference type="Proteomes" id="UP000756860"/>
    </source>
</evidence>
<dbReference type="InterPro" id="IPR008792">
    <property type="entry name" value="PQQD"/>
</dbReference>
<name>A0ABS5SE60_9BACT</name>
<keyword evidence="2" id="KW-1185">Reference proteome</keyword>
<dbReference type="InterPro" id="IPR041881">
    <property type="entry name" value="PqqD_sf"/>
</dbReference>
<dbReference type="Pfam" id="PF05402">
    <property type="entry name" value="PqqD"/>
    <property type="match status" value="1"/>
</dbReference>
<accession>A0ABS5SE60</accession>
<dbReference type="Proteomes" id="UP000756860">
    <property type="component" value="Unassembled WGS sequence"/>
</dbReference>
<comment type="caution">
    <text evidence="1">The sequence shown here is derived from an EMBL/GenBank/DDBJ whole genome shotgun (WGS) entry which is preliminary data.</text>
</comment>
<evidence type="ECO:0000313" key="1">
    <source>
        <dbReference type="EMBL" id="MBT0652317.1"/>
    </source>
</evidence>
<sequence length="104" mass="11534">MPTIHRNPNVMWREEDDALAEAGDALARGEDAGEIGTAVLFSGGTMLSVNYLGMEIWKLCDNRTVDGIVAELLEQFEVEEDVLRTDVRAFLDELAVKGFIVYAE</sequence>
<dbReference type="NCBIfam" id="TIGR04302">
    <property type="entry name" value="geo_PqqD_fam"/>
    <property type="match status" value="1"/>
</dbReference>
<proteinExistence type="predicted"/>
<reference evidence="1 2" key="1">
    <citation type="submission" date="2021-05" db="EMBL/GenBank/DDBJ databases">
        <title>The draft genome of Geobacter luticola JCM 17780.</title>
        <authorList>
            <person name="Xu Z."/>
            <person name="Masuda Y."/>
            <person name="Itoh H."/>
            <person name="Senoo K."/>
        </authorList>
    </citation>
    <scope>NUCLEOTIDE SEQUENCE [LARGE SCALE GENOMIC DNA]</scope>
    <source>
        <strain evidence="1 2">JCM 17780</strain>
    </source>
</reference>
<organism evidence="1 2">
    <name type="scientific">Geomobilimonas luticola</name>
    <dbReference type="NCBI Taxonomy" id="1114878"/>
    <lineage>
        <taxon>Bacteria</taxon>
        <taxon>Pseudomonadati</taxon>
        <taxon>Thermodesulfobacteriota</taxon>
        <taxon>Desulfuromonadia</taxon>
        <taxon>Geobacterales</taxon>
        <taxon>Geobacteraceae</taxon>
        <taxon>Geomobilimonas</taxon>
    </lineage>
</organism>
<dbReference type="RefSeq" id="WP_214174270.1">
    <property type="nucleotide sequence ID" value="NZ_JAHCVK010000001.1"/>
</dbReference>
<gene>
    <name evidence="1" type="ORF">KI810_04560</name>
</gene>
<dbReference type="InterPro" id="IPR027569">
    <property type="entry name" value="Geo_PqqD_fam"/>
</dbReference>
<dbReference type="EMBL" id="JAHCVK010000001">
    <property type="protein sequence ID" value="MBT0652317.1"/>
    <property type="molecule type" value="Genomic_DNA"/>
</dbReference>